<keyword evidence="3" id="KW-1185">Reference proteome</keyword>
<dbReference type="HOGENOM" id="CLU_051400_0_0_1"/>
<feature type="region of interest" description="Disordered" evidence="1">
    <location>
        <begin position="98"/>
        <end position="270"/>
    </location>
</feature>
<evidence type="ECO:0000313" key="3">
    <source>
        <dbReference type="Proteomes" id="UP000028045"/>
    </source>
</evidence>
<evidence type="ECO:0000256" key="1">
    <source>
        <dbReference type="SAM" id="MobiDB-lite"/>
    </source>
</evidence>
<feature type="compositionally biased region" description="Polar residues" evidence="1">
    <location>
        <begin position="101"/>
        <end position="113"/>
    </location>
</feature>
<feature type="compositionally biased region" description="Basic residues" evidence="1">
    <location>
        <begin position="253"/>
        <end position="263"/>
    </location>
</feature>
<name>A0A084B7T5_STACB</name>
<organism evidence="2 3">
    <name type="scientific">Stachybotrys chartarum (strain CBS 109288 / IBT 7711)</name>
    <name type="common">Toxic black mold</name>
    <name type="synonym">Stilbospora chartarum</name>
    <dbReference type="NCBI Taxonomy" id="1280523"/>
    <lineage>
        <taxon>Eukaryota</taxon>
        <taxon>Fungi</taxon>
        <taxon>Dikarya</taxon>
        <taxon>Ascomycota</taxon>
        <taxon>Pezizomycotina</taxon>
        <taxon>Sordariomycetes</taxon>
        <taxon>Hypocreomycetidae</taxon>
        <taxon>Hypocreales</taxon>
        <taxon>Stachybotryaceae</taxon>
        <taxon>Stachybotrys</taxon>
    </lineage>
</organism>
<dbReference type="OrthoDB" id="10553494at2759"/>
<accession>A0A084B7T5</accession>
<evidence type="ECO:0000313" key="2">
    <source>
        <dbReference type="EMBL" id="KEY73614.1"/>
    </source>
</evidence>
<protein>
    <submittedName>
        <fullName evidence="2">Uncharacterized protein</fullName>
    </submittedName>
</protein>
<dbReference type="Proteomes" id="UP000028045">
    <property type="component" value="Unassembled WGS sequence"/>
</dbReference>
<dbReference type="EMBL" id="KL647815">
    <property type="protein sequence ID" value="KEY73614.1"/>
    <property type="molecule type" value="Genomic_DNA"/>
</dbReference>
<feature type="compositionally biased region" description="Acidic residues" evidence="1">
    <location>
        <begin position="114"/>
        <end position="200"/>
    </location>
</feature>
<sequence>MASPRTSVSDAMIGREPESNSESDSESGGTRSPTTKAIDKLNIRFIRFKSTLSTFQSSQPIANPAQASLQNADNNSMAALADATDSLRRHVSYVKRLLRASPTSAPGKTQQEDTNGDAVEEAGDADDDVDEDVEDMEDVEGVEDMEDIEYVEYAEDADDAEDIEYVEHIEDAEDVEDAEDIEDTGLEVVEENEDTGDEDPAPALGKRRRDDSAGDQEAGDEDEPPGDGNGRADGDVPQDAAEPGQLSREEKRTAKRARRAGRRSARESALRKDRHGFKIASLYDADDLPMPLLKLLIRIHSPHSLVAALDLVGDSGAPIAVPNRQAVHFPMISAITNDRAADVKRVADIIRALHEESMGRNLLRRPLYFDAWFLSRGHNPRLSNDVVQAIARQLDLRADDIRKDIAEGEKMYKGLGGHKGLIPFLKLRCDEPDSFGGLSNVSAKQCEQLGELLDDVRARKLCRIGQLILRRAASTEPEPLALRQIMAKRGDFGEAGSLEEFDELLGEYGGCDCEGTGSTIAEH</sequence>
<feature type="compositionally biased region" description="Acidic residues" evidence="1">
    <location>
        <begin position="213"/>
        <end position="225"/>
    </location>
</feature>
<reference evidence="2 3" key="1">
    <citation type="journal article" date="2014" name="BMC Genomics">
        <title>Comparative genome sequencing reveals chemotype-specific gene clusters in the toxigenic black mold Stachybotrys.</title>
        <authorList>
            <person name="Semeiks J."/>
            <person name="Borek D."/>
            <person name="Otwinowski Z."/>
            <person name="Grishin N.V."/>
        </authorList>
    </citation>
    <scope>NUCLEOTIDE SEQUENCE [LARGE SCALE GENOMIC DNA]</scope>
    <source>
        <strain evidence="3">CBS 109288 / IBT 7711</strain>
    </source>
</reference>
<dbReference type="AlphaFoldDB" id="A0A084B7T5"/>
<feature type="region of interest" description="Disordered" evidence="1">
    <location>
        <begin position="1"/>
        <end position="36"/>
    </location>
</feature>
<gene>
    <name evidence="2" type="ORF">S7711_09663</name>
</gene>
<proteinExistence type="predicted"/>